<feature type="active site" description="Proton acceptor" evidence="15">
    <location>
        <position position="138"/>
    </location>
</feature>
<dbReference type="GO" id="GO:0006526">
    <property type="term" value="P:L-arginine biosynthetic process"/>
    <property type="evidence" value="ECO:0007669"/>
    <property type="project" value="TreeGrafter"/>
</dbReference>
<keyword evidence="11 15" id="KW-0457">Lysine biosynthesis</keyword>
<dbReference type="InterPro" id="IPR005941">
    <property type="entry name" value="DapE_proteobac"/>
</dbReference>
<keyword evidence="12 15" id="KW-0170">Cobalt</keyword>
<feature type="binding site" evidence="15">
    <location>
        <position position="105"/>
    </location>
    <ligand>
        <name>Zn(2+)</name>
        <dbReference type="ChEBI" id="CHEBI:29105"/>
        <label>1</label>
    </ligand>
</feature>
<reference evidence="17 18" key="1">
    <citation type="submission" date="2018-12" db="EMBL/GenBank/DDBJ databases">
        <title>Complete genome sequencing of Tabrizicola sp. K13M18.</title>
        <authorList>
            <person name="Bae J.-W."/>
        </authorList>
    </citation>
    <scope>NUCLEOTIDE SEQUENCE [LARGE SCALE GENOMIC DNA]</scope>
    <source>
        <strain evidence="17 18">K13M18</strain>
    </source>
</reference>
<dbReference type="EC" id="3.5.1.18" evidence="4 15"/>
<comment type="cofactor">
    <cofactor evidence="15">
        <name>Zn(2+)</name>
        <dbReference type="ChEBI" id="CHEBI:29105"/>
    </cofactor>
    <cofactor evidence="15">
        <name>Co(2+)</name>
        <dbReference type="ChEBI" id="CHEBI:48828"/>
    </cofactor>
    <text evidence="15">Binds 2 Zn(2+) or Co(2+) ions per subunit.</text>
</comment>
<feature type="binding site" evidence="15">
    <location>
        <position position="356"/>
    </location>
    <ligand>
        <name>Zn(2+)</name>
        <dbReference type="ChEBI" id="CHEBI:29105"/>
        <label>2</label>
    </ligand>
</feature>
<evidence type="ECO:0000313" key="18">
    <source>
        <dbReference type="Proteomes" id="UP000282002"/>
    </source>
</evidence>
<evidence type="ECO:0000256" key="6">
    <source>
        <dbReference type="ARBA" id="ARBA00022605"/>
    </source>
</evidence>
<feature type="active site" evidence="15">
    <location>
        <position position="74"/>
    </location>
</feature>
<keyword evidence="6 15" id="KW-0028">Amino-acid biosynthesis</keyword>
<accession>A0A3S8U8C8</accession>
<dbReference type="AlphaFoldDB" id="A0A3S8U8C8"/>
<feature type="domain" description="Peptidase M20 dimerisation" evidence="16">
    <location>
        <begin position="180"/>
        <end position="282"/>
    </location>
</feature>
<evidence type="ECO:0000256" key="13">
    <source>
        <dbReference type="ARBA" id="ARBA00031891"/>
    </source>
</evidence>
<dbReference type="GO" id="GO:0008777">
    <property type="term" value="F:acetylornithine deacetylase activity"/>
    <property type="evidence" value="ECO:0007669"/>
    <property type="project" value="TreeGrafter"/>
</dbReference>
<dbReference type="HAMAP" id="MF_01690">
    <property type="entry name" value="DapE"/>
    <property type="match status" value="1"/>
</dbReference>
<evidence type="ECO:0000256" key="4">
    <source>
        <dbReference type="ARBA" id="ARBA00011921"/>
    </source>
</evidence>
<dbReference type="Pfam" id="PF07687">
    <property type="entry name" value="M20_dimer"/>
    <property type="match status" value="1"/>
</dbReference>
<dbReference type="KEGG" id="taw:EI545_13580"/>
<evidence type="ECO:0000256" key="3">
    <source>
        <dbReference type="ARBA" id="ARBA00011738"/>
    </source>
</evidence>
<dbReference type="NCBIfam" id="NF009557">
    <property type="entry name" value="PRK13009.1"/>
    <property type="match status" value="1"/>
</dbReference>
<dbReference type="Gene3D" id="3.30.70.360">
    <property type="match status" value="1"/>
</dbReference>
<sequence length="383" mass="40596">MPPYPLDPADLTAQLIRCPSVTPAEGGAIALLETLLTDAGFTCTRVDRGGIANLYARWGQRGANRAFGFNGHTDVVPVGDAAAWTHDPFGADVVDGVMYGRGACDMKSGVAAFVAAAVDFVQDTPPDGAVIITITGDEEGEGKDGTIAILDWMAFNGERMTHCLVGEPTCPQEMGEMMKIGRRGSMTAHITATGVQGHSAYPHRAKNPLTAMVRLLARLEAEPLDRGTPHFDPSTLAITTIDCGNPANNVIPARATATVNIRFNDTHSGDTLSAWLRHEAEVVAEATGVEIGLKISISGESFLTPPGELSALVAQAVQAETGRKPVASTSGGTSDARFVKDHCPVVEFGLVGKTMHQVDERVDIAHIHTLKAIYGRILRDYFA</sequence>
<evidence type="ECO:0000256" key="2">
    <source>
        <dbReference type="ARBA" id="ARBA00006746"/>
    </source>
</evidence>
<dbReference type="SUPFAM" id="SSF53187">
    <property type="entry name" value="Zn-dependent exopeptidases"/>
    <property type="match status" value="1"/>
</dbReference>
<dbReference type="CDD" id="cd03891">
    <property type="entry name" value="M20_DapE_proteobac"/>
    <property type="match status" value="1"/>
</dbReference>
<evidence type="ECO:0000256" key="14">
    <source>
        <dbReference type="ARBA" id="ARBA00051301"/>
    </source>
</evidence>
<dbReference type="PROSITE" id="PS00759">
    <property type="entry name" value="ARGE_DAPE_CPG2_2"/>
    <property type="match status" value="1"/>
</dbReference>
<dbReference type="NCBIfam" id="TIGR01246">
    <property type="entry name" value="dapE_proteo"/>
    <property type="match status" value="1"/>
</dbReference>
<dbReference type="GO" id="GO:0009014">
    <property type="term" value="F:succinyl-diaminopimelate desuccinylase activity"/>
    <property type="evidence" value="ECO:0007669"/>
    <property type="project" value="UniProtKB-UniRule"/>
</dbReference>
<dbReference type="PANTHER" id="PTHR43808">
    <property type="entry name" value="ACETYLORNITHINE DEACETYLASE"/>
    <property type="match status" value="1"/>
</dbReference>
<dbReference type="Pfam" id="PF01546">
    <property type="entry name" value="Peptidase_M20"/>
    <property type="match status" value="1"/>
</dbReference>
<dbReference type="GO" id="GO:0019877">
    <property type="term" value="P:diaminopimelate biosynthetic process"/>
    <property type="evidence" value="ECO:0007669"/>
    <property type="project" value="UniProtKB-UniRule"/>
</dbReference>
<proteinExistence type="inferred from homology"/>
<feature type="binding site" evidence="15">
    <location>
        <position position="72"/>
    </location>
    <ligand>
        <name>Zn(2+)</name>
        <dbReference type="ChEBI" id="CHEBI:29105"/>
        <label>1</label>
    </ligand>
</feature>
<dbReference type="InterPro" id="IPR036264">
    <property type="entry name" value="Bact_exopeptidase_dim_dom"/>
</dbReference>
<dbReference type="InterPro" id="IPR011650">
    <property type="entry name" value="Peptidase_M20_dimer"/>
</dbReference>
<evidence type="ECO:0000256" key="12">
    <source>
        <dbReference type="ARBA" id="ARBA00023285"/>
    </source>
</evidence>
<comment type="function">
    <text evidence="15">Catalyzes the hydrolysis of N-succinyl-L,L-diaminopimelic acid (SDAP), forming succinate and LL-2,6-diaminopimelate (DAP), an intermediate involved in the bacterial biosynthesis of lysine and meso-diaminopimelic acid, an essential component of bacterial cell walls.</text>
</comment>
<dbReference type="PANTHER" id="PTHR43808:SF31">
    <property type="entry name" value="N-ACETYL-L-CITRULLINE DEACETYLASE"/>
    <property type="match status" value="1"/>
</dbReference>
<evidence type="ECO:0000256" key="1">
    <source>
        <dbReference type="ARBA" id="ARBA00005130"/>
    </source>
</evidence>
<gene>
    <name evidence="15" type="primary">dapE</name>
    <name evidence="17" type="ORF">EI545_13580</name>
</gene>
<comment type="pathway">
    <text evidence="1 15">Amino-acid biosynthesis; L-lysine biosynthesis via DAP pathway; LL-2,6-diaminopimelate from (S)-tetrahydrodipicolinate (succinylase route): step 3/3.</text>
</comment>
<organism evidence="17 18">
    <name type="scientific">Tabrizicola piscis</name>
    <dbReference type="NCBI Taxonomy" id="2494374"/>
    <lineage>
        <taxon>Bacteria</taxon>
        <taxon>Pseudomonadati</taxon>
        <taxon>Pseudomonadota</taxon>
        <taxon>Alphaproteobacteria</taxon>
        <taxon>Rhodobacterales</taxon>
        <taxon>Paracoccaceae</taxon>
        <taxon>Tabrizicola</taxon>
    </lineage>
</organism>
<dbReference type="Gene3D" id="3.40.630.10">
    <property type="entry name" value="Zn peptidases"/>
    <property type="match status" value="1"/>
</dbReference>
<name>A0A3S8U8C8_9RHOB</name>
<dbReference type="SUPFAM" id="SSF55031">
    <property type="entry name" value="Bacterial exopeptidase dimerisation domain"/>
    <property type="match status" value="1"/>
</dbReference>
<comment type="similarity">
    <text evidence="2 15">Belongs to the peptidase M20A family. DapE subfamily.</text>
</comment>
<dbReference type="InterPro" id="IPR050072">
    <property type="entry name" value="Peptidase_M20A"/>
</dbReference>
<evidence type="ECO:0000256" key="5">
    <source>
        <dbReference type="ARBA" id="ARBA00022391"/>
    </source>
</evidence>
<dbReference type="EMBL" id="CP034328">
    <property type="protein sequence ID" value="AZL59775.1"/>
    <property type="molecule type" value="Genomic_DNA"/>
</dbReference>
<dbReference type="GO" id="GO:0009089">
    <property type="term" value="P:lysine biosynthetic process via diaminopimelate"/>
    <property type="evidence" value="ECO:0007669"/>
    <property type="project" value="UniProtKB-UniRule"/>
</dbReference>
<keyword evidence="9 15" id="KW-0862">Zinc</keyword>
<dbReference type="GO" id="GO:0050897">
    <property type="term" value="F:cobalt ion binding"/>
    <property type="evidence" value="ECO:0007669"/>
    <property type="project" value="UniProtKB-UniRule"/>
</dbReference>
<keyword evidence="7 15" id="KW-0479">Metal-binding</keyword>
<dbReference type="Proteomes" id="UP000282002">
    <property type="component" value="Chromosome"/>
</dbReference>
<evidence type="ECO:0000256" key="7">
    <source>
        <dbReference type="ARBA" id="ARBA00022723"/>
    </source>
</evidence>
<evidence type="ECO:0000256" key="15">
    <source>
        <dbReference type="HAMAP-Rule" id="MF_01690"/>
    </source>
</evidence>
<keyword evidence="8 15" id="KW-0378">Hydrolase</keyword>
<keyword evidence="10 15" id="KW-0220">Diaminopimelate biosynthesis</keyword>
<evidence type="ECO:0000256" key="11">
    <source>
        <dbReference type="ARBA" id="ARBA00023154"/>
    </source>
</evidence>
<dbReference type="UniPathway" id="UPA00034">
    <property type="reaction ID" value="UER00021"/>
</dbReference>
<protein>
    <recommendedName>
        <fullName evidence="5 15">Succinyl-diaminopimelate desuccinylase</fullName>
        <shortName evidence="15">SDAP desuccinylase</shortName>
        <ecNumber evidence="4 15">3.5.1.18</ecNumber>
    </recommendedName>
    <alternativeName>
        <fullName evidence="13 15">N-succinyl-LL-2,6-diaminoheptanedioate amidohydrolase</fullName>
    </alternativeName>
</protein>
<dbReference type="OrthoDB" id="9809784at2"/>
<dbReference type="GO" id="GO:0008270">
    <property type="term" value="F:zinc ion binding"/>
    <property type="evidence" value="ECO:0007669"/>
    <property type="project" value="UniProtKB-UniRule"/>
</dbReference>
<evidence type="ECO:0000313" key="17">
    <source>
        <dbReference type="EMBL" id="AZL59775.1"/>
    </source>
</evidence>
<evidence type="ECO:0000259" key="16">
    <source>
        <dbReference type="Pfam" id="PF07687"/>
    </source>
</evidence>
<feature type="binding site" evidence="15">
    <location>
        <position position="139"/>
    </location>
    <ligand>
        <name>Zn(2+)</name>
        <dbReference type="ChEBI" id="CHEBI:29105"/>
        <label>2</label>
    </ligand>
</feature>
<dbReference type="InterPro" id="IPR001261">
    <property type="entry name" value="ArgE/DapE_CS"/>
</dbReference>
<evidence type="ECO:0000256" key="8">
    <source>
        <dbReference type="ARBA" id="ARBA00022801"/>
    </source>
</evidence>
<evidence type="ECO:0000256" key="10">
    <source>
        <dbReference type="ARBA" id="ARBA00022915"/>
    </source>
</evidence>
<dbReference type="InterPro" id="IPR002933">
    <property type="entry name" value="Peptidase_M20"/>
</dbReference>
<evidence type="ECO:0000256" key="9">
    <source>
        <dbReference type="ARBA" id="ARBA00022833"/>
    </source>
</evidence>
<feature type="binding site" evidence="15">
    <location>
        <position position="167"/>
    </location>
    <ligand>
        <name>Zn(2+)</name>
        <dbReference type="ChEBI" id="CHEBI:29105"/>
        <label>1</label>
    </ligand>
</feature>
<keyword evidence="18" id="KW-1185">Reference proteome</keyword>
<feature type="binding site" evidence="15">
    <location>
        <position position="105"/>
    </location>
    <ligand>
        <name>Zn(2+)</name>
        <dbReference type="ChEBI" id="CHEBI:29105"/>
        <label>2</label>
    </ligand>
</feature>
<dbReference type="RefSeq" id="WP_125325970.1">
    <property type="nucleotide sequence ID" value="NZ_CP034328.1"/>
</dbReference>
<comment type="subunit">
    <text evidence="3 15">Homodimer.</text>
</comment>
<comment type="catalytic activity">
    <reaction evidence="14 15">
        <text>N-succinyl-(2S,6S)-2,6-diaminopimelate + H2O = (2S,6S)-2,6-diaminopimelate + succinate</text>
        <dbReference type="Rhea" id="RHEA:22608"/>
        <dbReference type="ChEBI" id="CHEBI:15377"/>
        <dbReference type="ChEBI" id="CHEBI:30031"/>
        <dbReference type="ChEBI" id="CHEBI:57609"/>
        <dbReference type="ChEBI" id="CHEBI:58087"/>
        <dbReference type="EC" id="3.5.1.18"/>
    </reaction>
</comment>